<dbReference type="Pfam" id="PF13508">
    <property type="entry name" value="Acetyltransf_7"/>
    <property type="match status" value="1"/>
</dbReference>
<reference evidence="4 5" key="1">
    <citation type="submission" date="2023-01" db="EMBL/GenBank/DDBJ databases">
        <title>Novel species of the genus Asticcacaulis isolated from rivers.</title>
        <authorList>
            <person name="Lu H."/>
        </authorList>
    </citation>
    <scope>NUCLEOTIDE SEQUENCE [LARGE SCALE GENOMIC DNA]</scope>
    <source>
        <strain evidence="4 5">DXS10W</strain>
    </source>
</reference>
<organism evidence="4 5">
    <name type="scientific">Asticcacaulis currens</name>
    <dbReference type="NCBI Taxonomy" id="2984210"/>
    <lineage>
        <taxon>Bacteria</taxon>
        <taxon>Pseudomonadati</taxon>
        <taxon>Pseudomonadota</taxon>
        <taxon>Alphaproteobacteria</taxon>
        <taxon>Caulobacterales</taxon>
        <taxon>Caulobacteraceae</taxon>
        <taxon>Asticcacaulis</taxon>
    </lineage>
</organism>
<dbReference type="PANTHER" id="PTHR43877:SF1">
    <property type="entry name" value="ACETYLTRANSFERASE"/>
    <property type="match status" value="1"/>
</dbReference>
<dbReference type="Gene3D" id="3.40.630.30">
    <property type="match status" value="1"/>
</dbReference>
<dbReference type="RefSeq" id="WP_272740944.1">
    <property type="nucleotide sequence ID" value="NZ_JAQQKW010000004.1"/>
</dbReference>
<evidence type="ECO:0000259" key="3">
    <source>
        <dbReference type="PROSITE" id="PS51186"/>
    </source>
</evidence>
<evidence type="ECO:0000256" key="2">
    <source>
        <dbReference type="ARBA" id="ARBA00023315"/>
    </source>
</evidence>
<dbReference type="InterPro" id="IPR016181">
    <property type="entry name" value="Acyl_CoA_acyltransferase"/>
</dbReference>
<keyword evidence="1" id="KW-0808">Transferase</keyword>
<keyword evidence="2" id="KW-0012">Acyltransferase</keyword>
<feature type="domain" description="N-acetyltransferase" evidence="3">
    <location>
        <begin position="2"/>
        <end position="175"/>
    </location>
</feature>
<evidence type="ECO:0000256" key="1">
    <source>
        <dbReference type="ARBA" id="ARBA00022679"/>
    </source>
</evidence>
<dbReference type="Proteomes" id="UP001216595">
    <property type="component" value="Unassembled WGS sequence"/>
</dbReference>
<dbReference type="SUPFAM" id="SSF55729">
    <property type="entry name" value="Acyl-CoA N-acyltransferases (Nat)"/>
    <property type="match status" value="1"/>
</dbReference>
<keyword evidence="5" id="KW-1185">Reference proteome</keyword>
<gene>
    <name evidence="4" type="ORF">PQU94_08025</name>
</gene>
<protein>
    <submittedName>
        <fullName evidence="4">GNAT family N-acetyltransferase</fullName>
    </submittedName>
</protein>
<evidence type="ECO:0000313" key="5">
    <source>
        <dbReference type="Proteomes" id="UP001216595"/>
    </source>
</evidence>
<dbReference type="PROSITE" id="PS51186">
    <property type="entry name" value="GNAT"/>
    <property type="match status" value="1"/>
</dbReference>
<dbReference type="PANTHER" id="PTHR43877">
    <property type="entry name" value="AMINOALKYLPHOSPHONATE N-ACETYLTRANSFERASE-RELATED-RELATED"/>
    <property type="match status" value="1"/>
</dbReference>
<comment type="caution">
    <text evidence="4">The sequence shown here is derived from an EMBL/GenBank/DDBJ whole genome shotgun (WGS) entry which is preliminary data.</text>
</comment>
<dbReference type="InterPro" id="IPR050832">
    <property type="entry name" value="Bact_Acetyltransf"/>
</dbReference>
<name>A0ABT5IFI1_9CAUL</name>
<accession>A0ABT5IFI1</accession>
<proteinExistence type="predicted"/>
<sequence length="175" mass="19096">MLIPRLATEDDIPSLLNLMKLAIDRLQSDFLSTEQIIASHAIMGLDTQLIADRTYFVLEQSGVIAGCGGWSHRATLYGGDHSTSLREPGLLDPATDPARIRAMYTNPEFKRRGVGRRVLSVCECAARAEGFIRAELMATLAGAALYKTCGYEVIDTVSDDRGGTPVPLVRMRKAL</sequence>
<dbReference type="CDD" id="cd04301">
    <property type="entry name" value="NAT_SF"/>
    <property type="match status" value="1"/>
</dbReference>
<dbReference type="InterPro" id="IPR000182">
    <property type="entry name" value="GNAT_dom"/>
</dbReference>
<evidence type="ECO:0000313" key="4">
    <source>
        <dbReference type="EMBL" id="MDC7694226.1"/>
    </source>
</evidence>
<dbReference type="EMBL" id="JAQQKW010000004">
    <property type="protein sequence ID" value="MDC7694226.1"/>
    <property type="molecule type" value="Genomic_DNA"/>
</dbReference>